<organism evidence="1 2">
    <name type="scientific">Volvox africanus</name>
    <dbReference type="NCBI Taxonomy" id="51714"/>
    <lineage>
        <taxon>Eukaryota</taxon>
        <taxon>Viridiplantae</taxon>
        <taxon>Chlorophyta</taxon>
        <taxon>core chlorophytes</taxon>
        <taxon>Chlorophyceae</taxon>
        <taxon>CS clade</taxon>
        <taxon>Chlamydomonadales</taxon>
        <taxon>Volvocaceae</taxon>
        <taxon>Volvox</taxon>
    </lineage>
</organism>
<dbReference type="Gene3D" id="3.90.550.10">
    <property type="entry name" value="Spore Coat Polysaccharide Biosynthesis Protein SpsA, Chain A"/>
    <property type="match status" value="1"/>
</dbReference>
<evidence type="ECO:0000313" key="1">
    <source>
        <dbReference type="EMBL" id="GIL54097.1"/>
    </source>
</evidence>
<accession>A0A8J4B4T1</accession>
<name>A0A8J4B4T1_9CHLO</name>
<sequence>MFWGTRACLRKAGFWPYARRRILIVALILGVAFSTVTLRGRQRGPKPAGATGNGSIFVSIGAYRDNECASTLLDLYRQARRPENVFSGVVTYTFDEDGNGTGGVANTNKTGGGVSSSNYTLASERCESAELAPFERNIRRLSFGVSSAKGPSLSRYQAATMYGGEQYLLQIDSHMRFAPGWDVELLRMIREAPSPNAVLTHYPPSWDDMSERRAPAMCLARWVEEAAGQRVLMLEAALMDPPPRGQPLRPVPFAAAGFMFAPARVLEDVPFDPSLDYLFHGEEALYSARLWTHGWDMFTPDCNVAFHHYNRDGAPKFWNDFDANPSYHTRKAAVLRKVEALMLSEYGTGGFKYGMGRQRTVRQWWQYAGLDPSNRSQVMDMRRFCWVQNAGRHHHHRHHW</sequence>
<dbReference type="InterPro" id="IPR021067">
    <property type="entry name" value="Glycosyltransferase"/>
</dbReference>
<dbReference type="SUPFAM" id="SSF53448">
    <property type="entry name" value="Nucleotide-diphospho-sugar transferases"/>
    <property type="match status" value="1"/>
</dbReference>
<dbReference type="PANTHER" id="PTHR34496:SF9">
    <property type="entry name" value="[SKP1-PROTEIN]-HYDROXYPROLINE N-ACETYLGLUCOSAMINYLTRANSFERASE"/>
    <property type="match status" value="1"/>
</dbReference>
<evidence type="ECO:0008006" key="3">
    <source>
        <dbReference type="Google" id="ProtNLM"/>
    </source>
</evidence>
<gene>
    <name evidence="1" type="ORF">Vafri_9656</name>
</gene>
<evidence type="ECO:0000313" key="2">
    <source>
        <dbReference type="Proteomes" id="UP000747399"/>
    </source>
</evidence>
<dbReference type="EMBL" id="BNCO01000016">
    <property type="protein sequence ID" value="GIL54097.1"/>
    <property type="molecule type" value="Genomic_DNA"/>
</dbReference>
<proteinExistence type="predicted"/>
<reference evidence="1" key="1">
    <citation type="journal article" date="2021" name="Proc. Natl. Acad. Sci. U.S.A.">
        <title>Three genomes in the algal genus Volvox reveal the fate of a haploid sex-determining region after a transition to homothallism.</title>
        <authorList>
            <person name="Yamamoto K."/>
            <person name="Hamaji T."/>
            <person name="Kawai-Toyooka H."/>
            <person name="Matsuzaki R."/>
            <person name="Takahashi F."/>
            <person name="Nishimura Y."/>
            <person name="Kawachi M."/>
            <person name="Noguchi H."/>
            <person name="Minakuchi Y."/>
            <person name="Umen J.G."/>
            <person name="Toyoda A."/>
            <person name="Nozaki H."/>
        </authorList>
    </citation>
    <scope>NUCLEOTIDE SEQUENCE</scope>
    <source>
        <strain evidence="1">NIES-3780</strain>
    </source>
</reference>
<dbReference type="AlphaFoldDB" id="A0A8J4B4T1"/>
<protein>
    <recommendedName>
        <fullName evidence="3">Glycosyltransferase (GlcNAc)</fullName>
    </recommendedName>
</protein>
<dbReference type="PANTHER" id="PTHR34496">
    <property type="entry name" value="GLCNAC TRANSFERASE-RELATED"/>
    <property type="match status" value="1"/>
</dbReference>
<keyword evidence="2" id="KW-1185">Reference proteome</keyword>
<dbReference type="Pfam" id="PF11397">
    <property type="entry name" value="GlcNAc"/>
    <property type="match status" value="1"/>
</dbReference>
<dbReference type="InterPro" id="IPR029044">
    <property type="entry name" value="Nucleotide-diphossugar_trans"/>
</dbReference>
<dbReference type="Proteomes" id="UP000747399">
    <property type="component" value="Unassembled WGS sequence"/>
</dbReference>
<comment type="caution">
    <text evidence="1">The sequence shown here is derived from an EMBL/GenBank/DDBJ whole genome shotgun (WGS) entry which is preliminary data.</text>
</comment>